<keyword evidence="3" id="KW-1185">Reference proteome</keyword>
<reference evidence="2" key="1">
    <citation type="submission" date="2020-07" db="EMBL/GenBank/DDBJ databases">
        <title>Multicomponent nature underlies the extraordinary mechanical properties of spider dragline silk.</title>
        <authorList>
            <person name="Kono N."/>
            <person name="Nakamura H."/>
            <person name="Mori M."/>
            <person name="Yoshida Y."/>
            <person name="Ohtoshi R."/>
            <person name="Malay A.D."/>
            <person name="Moran D.A.P."/>
            <person name="Tomita M."/>
            <person name="Numata K."/>
            <person name="Arakawa K."/>
        </authorList>
    </citation>
    <scope>NUCLEOTIDE SEQUENCE</scope>
</reference>
<proteinExistence type="predicted"/>
<dbReference type="Proteomes" id="UP000887116">
    <property type="component" value="Unassembled WGS sequence"/>
</dbReference>
<dbReference type="EMBL" id="BMAO01034886">
    <property type="protein sequence ID" value="GFQ99625.1"/>
    <property type="molecule type" value="Genomic_DNA"/>
</dbReference>
<organism evidence="2 3">
    <name type="scientific">Trichonephila clavata</name>
    <name type="common">Joro spider</name>
    <name type="synonym">Nephila clavata</name>
    <dbReference type="NCBI Taxonomy" id="2740835"/>
    <lineage>
        <taxon>Eukaryota</taxon>
        <taxon>Metazoa</taxon>
        <taxon>Ecdysozoa</taxon>
        <taxon>Arthropoda</taxon>
        <taxon>Chelicerata</taxon>
        <taxon>Arachnida</taxon>
        <taxon>Araneae</taxon>
        <taxon>Araneomorphae</taxon>
        <taxon>Entelegynae</taxon>
        <taxon>Araneoidea</taxon>
        <taxon>Nephilidae</taxon>
        <taxon>Trichonephila</taxon>
    </lineage>
</organism>
<gene>
    <name evidence="2" type="ORF">TNCT_263561</name>
</gene>
<evidence type="ECO:0000313" key="3">
    <source>
        <dbReference type="Proteomes" id="UP000887116"/>
    </source>
</evidence>
<evidence type="ECO:0000313" key="2">
    <source>
        <dbReference type="EMBL" id="GFQ99625.1"/>
    </source>
</evidence>
<sequence length="146" mass="16596">MSPVTENELDAHDKTSASNSSLKENYVPFAGTLEKSESLASSLNNRMNPFRYHYYNKKTSRSGGVENKLGENLNPNRLRRSDIGKYPKDCHGIKNRFNQKTRLLKSRAIHTAEKPYSCELLSENTDTVVLTLQKEQLKSTAGILRY</sequence>
<protein>
    <submittedName>
        <fullName evidence="2">Uncharacterized protein</fullName>
    </submittedName>
</protein>
<name>A0A8X6G8W2_TRICU</name>
<dbReference type="Gene3D" id="3.30.160.60">
    <property type="entry name" value="Classic Zinc Finger"/>
    <property type="match status" value="1"/>
</dbReference>
<feature type="region of interest" description="Disordered" evidence="1">
    <location>
        <begin position="1"/>
        <end position="25"/>
    </location>
</feature>
<comment type="caution">
    <text evidence="2">The sequence shown here is derived from an EMBL/GenBank/DDBJ whole genome shotgun (WGS) entry which is preliminary data.</text>
</comment>
<dbReference type="AlphaFoldDB" id="A0A8X6G8W2"/>
<accession>A0A8X6G8W2</accession>
<evidence type="ECO:0000256" key="1">
    <source>
        <dbReference type="SAM" id="MobiDB-lite"/>
    </source>
</evidence>
<feature type="region of interest" description="Disordered" evidence="1">
    <location>
        <begin position="61"/>
        <end position="85"/>
    </location>
</feature>